<dbReference type="Gene3D" id="2.60.120.470">
    <property type="entry name" value="PITH domain"/>
    <property type="match status" value="2"/>
</dbReference>
<feature type="region of interest" description="Disordered" evidence="5">
    <location>
        <begin position="1"/>
        <end position="25"/>
    </location>
</feature>
<comment type="caution">
    <text evidence="7">The sequence shown here is derived from an EMBL/GenBank/DDBJ whole genome shotgun (WGS) entry which is preliminary data.</text>
</comment>
<dbReference type="Gene3D" id="3.30.160.810">
    <property type="match status" value="1"/>
</dbReference>
<dbReference type="FunFam" id="3.30.160.810:FF:000001">
    <property type="entry name" value="50S ribosomal protein L3"/>
    <property type="match status" value="1"/>
</dbReference>
<evidence type="ECO:0000256" key="4">
    <source>
        <dbReference type="ARBA" id="ARBA00035209"/>
    </source>
</evidence>
<dbReference type="AlphaFoldDB" id="A0A9P1H8V8"/>
<dbReference type="GO" id="GO:0003735">
    <property type="term" value="F:structural constituent of ribosome"/>
    <property type="evidence" value="ECO:0007669"/>
    <property type="project" value="InterPro"/>
</dbReference>
<dbReference type="InterPro" id="IPR010400">
    <property type="entry name" value="PITH_dom"/>
</dbReference>
<proteinExistence type="inferred from homology"/>
<dbReference type="GO" id="GO:0005762">
    <property type="term" value="C:mitochondrial large ribosomal subunit"/>
    <property type="evidence" value="ECO:0007669"/>
    <property type="project" value="TreeGrafter"/>
</dbReference>
<evidence type="ECO:0000256" key="2">
    <source>
        <dbReference type="ARBA" id="ARBA00022980"/>
    </source>
</evidence>
<evidence type="ECO:0000256" key="3">
    <source>
        <dbReference type="ARBA" id="ARBA00023274"/>
    </source>
</evidence>
<keyword evidence="8" id="KW-1185">Reference proteome</keyword>
<dbReference type="Gene3D" id="2.40.30.10">
    <property type="entry name" value="Translation factors"/>
    <property type="match status" value="1"/>
</dbReference>
<comment type="similarity">
    <text evidence="1">Belongs to the universal ribosomal protein uL3 family.</text>
</comment>
<dbReference type="Pfam" id="PF00297">
    <property type="entry name" value="Ribosomal_L3"/>
    <property type="match status" value="1"/>
</dbReference>
<accession>A0A9P1H8V8</accession>
<dbReference type="EMBL" id="CALLCH030000017">
    <property type="protein sequence ID" value="CAI4218192.1"/>
    <property type="molecule type" value="Genomic_DNA"/>
</dbReference>
<dbReference type="OrthoDB" id="274683at2759"/>
<evidence type="ECO:0000256" key="1">
    <source>
        <dbReference type="ARBA" id="ARBA00006540"/>
    </source>
</evidence>
<dbReference type="PANTHER" id="PTHR11229:SF8">
    <property type="entry name" value="LARGE RIBOSOMAL SUBUNIT PROTEIN UL3M"/>
    <property type="match status" value="1"/>
</dbReference>
<dbReference type="InterPro" id="IPR000597">
    <property type="entry name" value="Ribosomal_uL3"/>
</dbReference>
<gene>
    <name evidence="7" type="ORF">PPNO1_LOCUS7787</name>
</gene>
<dbReference type="PANTHER" id="PTHR11229">
    <property type="entry name" value="50S RIBOSOMAL PROTEIN L3"/>
    <property type="match status" value="1"/>
</dbReference>
<dbReference type="PROSITE" id="PS51532">
    <property type="entry name" value="PITH"/>
    <property type="match status" value="1"/>
</dbReference>
<feature type="region of interest" description="Disordered" evidence="5">
    <location>
        <begin position="349"/>
        <end position="374"/>
    </location>
</feature>
<dbReference type="InterPro" id="IPR008979">
    <property type="entry name" value="Galactose-bd-like_sf"/>
</dbReference>
<evidence type="ECO:0000313" key="7">
    <source>
        <dbReference type="EMBL" id="CAI4218192.1"/>
    </source>
</evidence>
<dbReference type="InterPro" id="IPR019927">
    <property type="entry name" value="Ribosomal_uL3_bac/org-type"/>
</dbReference>
<reference evidence="7" key="1">
    <citation type="submission" date="2022-11" db="EMBL/GenBank/DDBJ databases">
        <authorList>
            <person name="Scott C."/>
            <person name="Bruce N."/>
        </authorList>
    </citation>
    <scope>NUCLEOTIDE SEQUENCE</scope>
</reference>
<evidence type="ECO:0000313" key="8">
    <source>
        <dbReference type="Proteomes" id="UP000838763"/>
    </source>
</evidence>
<dbReference type="NCBIfam" id="TIGR03625">
    <property type="entry name" value="L3_bact"/>
    <property type="match status" value="1"/>
</dbReference>
<keyword evidence="2" id="KW-0689">Ribosomal protein</keyword>
<dbReference type="FunFam" id="2.40.30.10:FF:000004">
    <property type="entry name" value="50S ribosomal protein L3"/>
    <property type="match status" value="1"/>
</dbReference>
<dbReference type="Pfam" id="PF06201">
    <property type="entry name" value="PITH"/>
    <property type="match status" value="1"/>
</dbReference>
<dbReference type="GO" id="GO:0006412">
    <property type="term" value="P:translation"/>
    <property type="evidence" value="ECO:0007669"/>
    <property type="project" value="InterPro"/>
</dbReference>
<dbReference type="InterPro" id="IPR009000">
    <property type="entry name" value="Transl_B-barrel_sf"/>
</dbReference>
<dbReference type="SUPFAM" id="SSF50447">
    <property type="entry name" value="Translation proteins"/>
    <property type="match status" value="1"/>
</dbReference>
<name>A0A9P1H8V8_9PEZI</name>
<dbReference type="InterPro" id="IPR037047">
    <property type="entry name" value="PITH_dom_sf"/>
</dbReference>
<keyword evidence="3" id="KW-0687">Ribonucleoprotein</keyword>
<dbReference type="Proteomes" id="UP000838763">
    <property type="component" value="Unassembled WGS sequence"/>
</dbReference>
<organism evidence="7 8">
    <name type="scientific">Parascedosporium putredinis</name>
    <dbReference type="NCBI Taxonomy" id="1442378"/>
    <lineage>
        <taxon>Eukaryota</taxon>
        <taxon>Fungi</taxon>
        <taxon>Dikarya</taxon>
        <taxon>Ascomycota</taxon>
        <taxon>Pezizomycotina</taxon>
        <taxon>Sordariomycetes</taxon>
        <taxon>Hypocreomycetidae</taxon>
        <taxon>Microascales</taxon>
        <taxon>Microascaceae</taxon>
        <taxon>Parascedosporium</taxon>
    </lineage>
</organism>
<sequence>MSHHCHDEHHDHSGHGHDHAGHDHSDDITPALQFSLYQHINFDEIVTLNEARFGMGRDITKKTWAERLQDEPELASDADEQLIITIPFTGQTLKVFINREDLDFSAAEEDHPTQSFELSQTSDVQELPVKRALFGGDVSRISYLGFKGEWMQLGRAPTNILYEAAANPSDHEVKGVGYGWNTAPPRSKHGRFRQVTSGLPPLTTGPAAALQRKEATTPPRTGVLAIKKGMSAVYQGKRRIPCTVLQLDRVQVVANRTRQQNGYWAVQIGMGARKPDNVTNAQLGYYEAKGMAPKTHLAEFKVKNEAGLLPVGVQLWPDWFAKGQYVDVRADRRGMGFAGVMKRWGFAGQPASHGNSKNHRTLGSVGGSQGSGSRIHPGKKMPGRMGGNQATVQNLKVLQVDNELGIVVVHGGVPGPKGCVVKIQDSIKKRDLTDARIAAINGMVLERNVGTEERLEQARQRHLELKEDRKKVAFERAIARQDAEAGAPSSA</sequence>
<protein>
    <recommendedName>
        <fullName evidence="4">Large ribosomal subunit protein uL3m</fullName>
    </recommendedName>
</protein>
<dbReference type="SUPFAM" id="SSF49785">
    <property type="entry name" value="Galactose-binding domain-like"/>
    <property type="match status" value="1"/>
</dbReference>
<evidence type="ECO:0000259" key="6">
    <source>
        <dbReference type="PROSITE" id="PS51532"/>
    </source>
</evidence>
<evidence type="ECO:0000256" key="5">
    <source>
        <dbReference type="SAM" id="MobiDB-lite"/>
    </source>
</evidence>
<feature type="domain" description="PITH" evidence="6">
    <location>
        <begin position="25"/>
        <end position="198"/>
    </location>
</feature>